<keyword evidence="3" id="KW-1185">Reference proteome</keyword>
<keyword evidence="1" id="KW-0812">Transmembrane</keyword>
<evidence type="ECO:0000313" key="2">
    <source>
        <dbReference type="EMBL" id="AYQ73500.1"/>
    </source>
</evidence>
<dbReference type="RefSeq" id="WP_123041583.1">
    <property type="nucleotide sequence ID" value="NZ_CP033433.1"/>
</dbReference>
<proteinExistence type="predicted"/>
<dbReference type="Proteomes" id="UP000269097">
    <property type="component" value="Chromosome"/>
</dbReference>
<gene>
    <name evidence="2" type="ORF">EAV92_13490</name>
</gene>
<evidence type="ECO:0000313" key="3">
    <source>
        <dbReference type="Proteomes" id="UP000269097"/>
    </source>
</evidence>
<dbReference type="AlphaFoldDB" id="A0A3G3JZ27"/>
<dbReference type="KEGG" id="coh:EAV92_13490"/>
<sequence>MSEMKPDWYARLRNGPFAESGFDSKMALEVEERALGENPGKILPRRRARRLNRWAATGVFGMAIVVIGLFLVSGLADKAAVSPRGSNGTPEMTESYVIEHLRVGMTESEVKKAFGKSYNGLSVKRDFAQPHEEDPLDMSTWSAVDVWRYDYGVMDGYQVNVTSDLEKDDGFDTQGLINGSLESQLVIVWKDRLVNRAIFKYSDGAGVNTSFIGPQASTEVPTPSPSVSPDPPLFSSLDVRAFADSSFGRLELRPDDGLPEKIQTLGAPSCLGQETDYYVTGSYGVYFKSASGQESRIGSLPNLEIIQKENQAFAMTKLDFPDGELFLLIPRYTDCHGLEFHVYGVDKKTGEASAFTFEEAGRTVEEWTTSPVNLPTVDGSELVVEGGRAAGQDGTTRLHFEPDWTQHKLVLTKIEKIP</sequence>
<protein>
    <submittedName>
        <fullName evidence="2">Uncharacterized protein</fullName>
    </submittedName>
</protein>
<organism evidence="2 3">
    <name type="scientific">Cohnella candidum</name>
    <dbReference type="NCBI Taxonomy" id="2674991"/>
    <lineage>
        <taxon>Bacteria</taxon>
        <taxon>Bacillati</taxon>
        <taxon>Bacillota</taxon>
        <taxon>Bacilli</taxon>
        <taxon>Bacillales</taxon>
        <taxon>Paenibacillaceae</taxon>
        <taxon>Cohnella</taxon>
    </lineage>
</organism>
<name>A0A3G3JZ27_9BACL</name>
<evidence type="ECO:0000256" key="1">
    <source>
        <dbReference type="SAM" id="Phobius"/>
    </source>
</evidence>
<keyword evidence="1" id="KW-0472">Membrane</keyword>
<reference evidence="2 3" key="1">
    <citation type="submission" date="2018-10" db="EMBL/GenBank/DDBJ databases">
        <title>Genome Sequence of Cohnella sp.</title>
        <authorList>
            <person name="Srinivasan S."/>
            <person name="Kim M.K."/>
        </authorList>
    </citation>
    <scope>NUCLEOTIDE SEQUENCE [LARGE SCALE GENOMIC DNA]</scope>
    <source>
        <strain evidence="2 3">18JY8-7</strain>
    </source>
</reference>
<dbReference type="EMBL" id="CP033433">
    <property type="protein sequence ID" value="AYQ73500.1"/>
    <property type="molecule type" value="Genomic_DNA"/>
</dbReference>
<keyword evidence="1" id="KW-1133">Transmembrane helix</keyword>
<feature type="transmembrane region" description="Helical" evidence="1">
    <location>
        <begin position="54"/>
        <end position="76"/>
    </location>
</feature>
<accession>A0A3G3JZ27</accession>